<reference evidence="2" key="1">
    <citation type="journal article" date="2019" name="Int. J. Syst. Evol. Microbiol.">
        <title>The Global Catalogue of Microorganisms (GCM) 10K type strain sequencing project: providing services to taxonomists for standard genome sequencing and annotation.</title>
        <authorList>
            <consortium name="The Broad Institute Genomics Platform"/>
            <consortium name="The Broad Institute Genome Sequencing Center for Infectious Disease"/>
            <person name="Wu L."/>
            <person name="Ma J."/>
        </authorList>
    </citation>
    <scope>NUCLEOTIDE SEQUENCE [LARGE SCALE GENOMIC DNA]</scope>
    <source>
        <strain evidence="2">JCM 31486</strain>
    </source>
</reference>
<gene>
    <name evidence="1" type="ORF">ACFQ1S_31085</name>
</gene>
<dbReference type="NCBIfam" id="TIGR04342">
    <property type="entry name" value="EXLDI"/>
    <property type="match status" value="1"/>
</dbReference>
<evidence type="ECO:0000313" key="1">
    <source>
        <dbReference type="EMBL" id="MFD1049657.1"/>
    </source>
</evidence>
<protein>
    <submittedName>
        <fullName evidence="1">EXLDI protein</fullName>
    </submittedName>
</protein>
<accession>A0ABW3MHV4</accession>
<name>A0ABW3MHV4_9PSEU</name>
<dbReference type="Proteomes" id="UP001597045">
    <property type="component" value="Unassembled WGS sequence"/>
</dbReference>
<organism evidence="1 2">
    <name type="scientific">Kibdelosporangium lantanae</name>
    <dbReference type="NCBI Taxonomy" id="1497396"/>
    <lineage>
        <taxon>Bacteria</taxon>
        <taxon>Bacillati</taxon>
        <taxon>Actinomycetota</taxon>
        <taxon>Actinomycetes</taxon>
        <taxon>Pseudonocardiales</taxon>
        <taxon>Pseudonocardiaceae</taxon>
        <taxon>Kibdelosporangium</taxon>
    </lineage>
</organism>
<feature type="non-terminal residue" evidence="1">
    <location>
        <position position="1"/>
    </location>
</feature>
<comment type="caution">
    <text evidence="1">The sequence shown here is derived from an EMBL/GenBank/DDBJ whole genome shotgun (WGS) entry which is preliminary data.</text>
</comment>
<keyword evidence="2" id="KW-1185">Reference proteome</keyword>
<evidence type="ECO:0000313" key="2">
    <source>
        <dbReference type="Proteomes" id="UP001597045"/>
    </source>
</evidence>
<dbReference type="EMBL" id="JBHTIS010002316">
    <property type="protein sequence ID" value="MFD1049657.1"/>
    <property type="molecule type" value="Genomic_DNA"/>
</dbReference>
<proteinExistence type="predicted"/>
<dbReference type="InterPro" id="IPR027580">
    <property type="entry name" value="EXLDI"/>
</dbReference>
<sequence>VVVEVGALAGGLPERAEGDQSALDGADVRYPVYIDPTMTGTRGHFLTVQSGGWNYYDDNDEPMRVGYCGWAECTSSNGVGRSYFSSSWDRRPAEATLTVADTLEELRDRIPAELYEMVVALADQPEVEDLDI</sequence>